<dbReference type="InterPro" id="IPR012341">
    <property type="entry name" value="6hp_glycosidase-like_sf"/>
</dbReference>
<dbReference type="eggNOG" id="arCOG03867">
    <property type="taxonomic scope" value="Archaea"/>
</dbReference>
<protein>
    <submittedName>
        <fullName evidence="3">Bile acid beta-glucosidase</fullName>
    </submittedName>
</protein>
<dbReference type="InterPro" id="IPR006775">
    <property type="entry name" value="GH116_catalytic"/>
</dbReference>
<reference key="2">
    <citation type="journal article" date="2011" name="Extremophiles">
        <title>Genomic analyses of Acidianus hospitalis W1 a host for studying crenarchaeal virus and plasmid life cycles.</title>
        <authorList>
            <person name="You X.Y."/>
            <person name="Liu C."/>
            <person name="Wang S.Y."/>
            <person name="Jiang C.Y."/>
            <person name="Shah S.A."/>
            <person name="Prangishvili D."/>
            <person name="Liu S.J."/>
            <person name="Garrett R.A."/>
        </authorList>
    </citation>
    <scope>NUCLEOTIDE SEQUENCE</scope>
    <source>
        <strain>W1</strain>
    </source>
</reference>
<dbReference type="STRING" id="933801.Ahos_0346"/>
<dbReference type="GO" id="GO:0008422">
    <property type="term" value="F:beta-glucosidase activity"/>
    <property type="evidence" value="ECO:0007669"/>
    <property type="project" value="TreeGrafter"/>
</dbReference>
<keyword evidence="4" id="KW-1185">Reference proteome</keyword>
<dbReference type="Pfam" id="PF12215">
    <property type="entry name" value="Glyco_hydr_116N"/>
    <property type="match status" value="1"/>
</dbReference>
<dbReference type="InterPro" id="IPR052566">
    <property type="entry name" value="Non-lysos_glucosylceramidase"/>
</dbReference>
<dbReference type="PANTHER" id="PTHR12654">
    <property type="entry name" value="BILE ACID BETA-GLUCOSIDASE-RELATED"/>
    <property type="match status" value="1"/>
</dbReference>
<evidence type="ECO:0000259" key="2">
    <source>
        <dbReference type="Pfam" id="PF12215"/>
    </source>
</evidence>
<dbReference type="HOGENOM" id="CLU_010759_0_0_2"/>
<dbReference type="AlphaFoldDB" id="F4B5E3"/>
<dbReference type="Gene3D" id="1.50.10.10">
    <property type="match status" value="1"/>
</dbReference>
<organism evidence="3 4">
    <name type="scientific">Acidianus hospitalis (strain W1)</name>
    <dbReference type="NCBI Taxonomy" id="933801"/>
    <lineage>
        <taxon>Archaea</taxon>
        <taxon>Thermoproteota</taxon>
        <taxon>Thermoprotei</taxon>
        <taxon>Sulfolobales</taxon>
        <taxon>Sulfolobaceae</taxon>
        <taxon>Acidianus</taxon>
    </lineage>
</organism>
<dbReference type="SUPFAM" id="SSF48208">
    <property type="entry name" value="Six-hairpin glycosidases"/>
    <property type="match status" value="1"/>
</dbReference>
<gene>
    <name evidence="3" type="ordered locus">Ahos_0346</name>
</gene>
<evidence type="ECO:0000259" key="1">
    <source>
        <dbReference type="Pfam" id="PF04685"/>
    </source>
</evidence>
<dbReference type="InterPro" id="IPR008928">
    <property type="entry name" value="6-hairpin_glycosidase_sf"/>
</dbReference>
<reference evidence="3 4" key="1">
    <citation type="journal article" date="2011" name="Extremophiles">
        <title>Genomic analysis of Acidianus hospitalis W1 a host for studying crenarchaeal virus and plasmid life cycles.</title>
        <authorList>
            <person name="You X.Y."/>
            <person name="Liu C."/>
            <person name="Wang S.Y."/>
            <person name="Jiang C.Y."/>
            <person name="Shah S.A."/>
            <person name="Prangishvili D."/>
            <person name="She Q."/>
            <person name="Liu S.J."/>
            <person name="Garrett R.A."/>
        </authorList>
    </citation>
    <scope>NUCLEOTIDE SEQUENCE [LARGE SCALE GENOMIC DNA]</scope>
    <source>
        <strain evidence="3 4">W1</strain>
    </source>
</reference>
<dbReference type="GeneID" id="10599787"/>
<dbReference type="OrthoDB" id="40125at2157"/>
<dbReference type="Pfam" id="PF04685">
    <property type="entry name" value="DUF608"/>
    <property type="match status" value="2"/>
</dbReference>
<dbReference type="Proteomes" id="UP000008458">
    <property type="component" value="Chromosome"/>
</dbReference>
<sequence>MKYSFTYNISSGIPLGGIGTGSVEIRADGRLYEWTIFNNGGYAERQDLRFTYYLDEQDSFFAVRQKGIVRVLQAFDYNFGGSPYILPWLRPVERVEFNGEPPIAYLEFVDKISVNMKAFSPFIPTDLKNSSLPSAIFTLESNEESDFMFGIKNPFNEGNVDFKDNTLILSGEVEPNDPRYQGNLCIKILAEYPFARVIERHPSEEFQLWHEFRENGRLENKLGKGNFALIGGKGRKVTFILSWYFPNHLLADGRRIGHYYENFFSNCLDVAKYVESNLTYLESKTTAFHDLLYNVKGIDSWIADLVGSQLTTLIKSTWLAKDGFFGIWEGYFNTADKRKTANQYPYTDGPLHTALNTIDVLTYSLPTILNLFPELAEKIILQFKDKLIEENTPEHVVYSLSFEENREKFLEKLSKDPSLPTDGEKLYSTINEIVKETGKDPKGRVPHFFTDNLRVDEYHRVDLNPEFILMTYLIAKTTGDLNFLKEIFPKMKEALESTMKTQTYDGLIYHTLPAGLEWLRYVNNKLNLPRGDNNSASILGHNLIPLSMQTFDDWSMIGITSFTSILWISSIQAVNDACSNLKINCSYDYESLVKKLIDYLWNGEYFDLWYDPKSKMRDKACNASQILGHWYSTLLGLRFLDDSLVKTTLKSIVKYNLKEEEGLLNGAYPNGYRPLKRNYQNQLNLPATTQIDTPWSGVEFYVASHLIYEKLRDEGEKILRNIYERYKLAGNFWNHLEWGSHYLRPLDSLMVIHAYEGLKYDGITKTLTIDPAVEELSWIIFLPTGWGKIEISKQKVSIKMFHGVLEINKLKAEPKKVLLNGKEANLPIELKEGDSLDILY</sequence>
<proteinExistence type="predicted"/>
<dbReference type="GO" id="GO:0005975">
    <property type="term" value="P:carbohydrate metabolic process"/>
    <property type="evidence" value="ECO:0007669"/>
    <property type="project" value="InterPro"/>
</dbReference>
<feature type="domain" description="Glycosyl-hydrolase family 116 catalytic region" evidence="1">
    <location>
        <begin position="347"/>
        <end position="508"/>
    </location>
</feature>
<evidence type="ECO:0000313" key="3">
    <source>
        <dbReference type="EMBL" id="AEE93237.1"/>
    </source>
</evidence>
<dbReference type="RefSeq" id="WP_013775153.1">
    <property type="nucleotide sequence ID" value="NC_015518.1"/>
</dbReference>
<feature type="domain" description="Glycosyl-hydrolase family 116 N-terminal" evidence="2">
    <location>
        <begin position="12"/>
        <end position="277"/>
    </location>
</feature>
<evidence type="ECO:0000313" key="4">
    <source>
        <dbReference type="Proteomes" id="UP000008458"/>
    </source>
</evidence>
<name>F4B5E3_ACIHW</name>
<accession>F4B5E3</accession>
<dbReference type="PANTHER" id="PTHR12654:SF0">
    <property type="entry name" value="NON-LYSOSOMAL GLUCOSYLCERAMIDASE"/>
    <property type="match status" value="1"/>
</dbReference>
<feature type="domain" description="Glycosyl-hydrolase family 116 catalytic region" evidence="1">
    <location>
        <begin position="549"/>
        <end position="727"/>
    </location>
</feature>
<dbReference type="KEGG" id="aho:Ahos_0346"/>
<dbReference type="InterPro" id="IPR024462">
    <property type="entry name" value="GH116_N"/>
</dbReference>
<dbReference type="EMBL" id="CP002535">
    <property type="protein sequence ID" value="AEE93237.1"/>
    <property type="molecule type" value="Genomic_DNA"/>
</dbReference>